<evidence type="ECO:0000256" key="1">
    <source>
        <dbReference type="ARBA" id="ARBA00023054"/>
    </source>
</evidence>
<dbReference type="PANTHER" id="PTHR23158:SF38">
    <property type="entry name" value="MELANOMA INHIBITORY ACTIVITY PROTEIN 2"/>
    <property type="match status" value="1"/>
</dbReference>
<evidence type="ECO:0000256" key="4">
    <source>
        <dbReference type="SAM" id="Phobius"/>
    </source>
</evidence>
<sequence length="698" mass="79834">SLFEGKGQDSCQEDMETHPSPYGCPWELVICTAIGFFVVLLFLWRSYQSVRIGKNVKYLKKLNLFKKSLSKIKDEILFLVKELKEEKTKNSQQDELMADISKNIKSLEDESKSLRSQIPKAKTTLRIFQMNEEGVTVAIKEAFNENSQLQESQKQLLEDIEVWKEKLNSLNKQKMALVHSKVHAEHVLRDKENHIKSLTEHLLQIKNWAPVLGEVLIDEGNLELEMKSESEIGAHLENQPKGALKKLVYVAKLKASFKTIERESTQFFTLLSEVGKPKEELTEHIKNLKTEQASLQAENTQFVNENKNLKQKLKVMMKLYQENVMELQRKLIGEENYQVEQEEKFSKVEEKITKYLEEELERTIHFYQGHVMCYEKKAHGNELAAHNAERYLNDLRKQNAHHRQKLTKMEFKFKLVEKDHSALDVSNTAFGRANSPNGPSPLGSPSCETRPSHSEKEGLLIRSPLLPVGGGRGSRGSENPLDHPSSNKKRESNCDRLTDPQRAPSDTISLAPPREQAHRTIIPPPGQPYSDPQIPLPRQDGFYFNSGKLSGPVEHRSSTMPSLDKMDGPTSSEMESSNHMESRNYIKVNLLPDSSLPAENQATGSAFAFSPFPPIRGSLFPVDPRSQFMRRGTFFFLQLLQETCMEHLENIFHLAHHPLHSQWYRGVFLIISPQELDFFPHLPPPHSESRSEFPSGLI</sequence>
<feature type="coiled-coil region" evidence="2">
    <location>
        <begin position="278"/>
        <end position="358"/>
    </location>
</feature>
<feature type="transmembrane region" description="Helical" evidence="4">
    <location>
        <begin position="25"/>
        <end position="44"/>
    </location>
</feature>
<feature type="region of interest" description="Disordered" evidence="3">
    <location>
        <begin position="428"/>
        <end position="531"/>
    </location>
</feature>
<dbReference type="GO" id="GO:0035459">
    <property type="term" value="P:vesicle cargo loading"/>
    <property type="evidence" value="ECO:0007669"/>
    <property type="project" value="TreeGrafter"/>
</dbReference>
<dbReference type="GO" id="GO:0070971">
    <property type="term" value="C:endoplasmic reticulum exit site"/>
    <property type="evidence" value="ECO:0007669"/>
    <property type="project" value="TreeGrafter"/>
</dbReference>
<dbReference type="GO" id="GO:0005789">
    <property type="term" value="C:endoplasmic reticulum membrane"/>
    <property type="evidence" value="ECO:0007669"/>
    <property type="project" value="TreeGrafter"/>
</dbReference>
<feature type="compositionally biased region" description="Basic and acidic residues" evidence="3">
    <location>
        <begin position="488"/>
        <end position="499"/>
    </location>
</feature>
<feature type="coiled-coil region" evidence="2">
    <location>
        <begin position="69"/>
        <end position="173"/>
    </location>
</feature>
<feature type="coiled-coil region" evidence="2">
    <location>
        <begin position="385"/>
        <end position="412"/>
    </location>
</feature>
<dbReference type="AlphaFoldDB" id="A0A8C9PMD5"/>
<reference evidence="5" key="2">
    <citation type="submission" date="2025-09" db="UniProtKB">
        <authorList>
            <consortium name="Ensembl"/>
        </authorList>
    </citation>
    <scope>IDENTIFICATION</scope>
</reference>
<organism evidence="5 6">
    <name type="scientific">Spermophilus dauricus</name>
    <name type="common">Daurian ground squirrel</name>
    <dbReference type="NCBI Taxonomy" id="99837"/>
    <lineage>
        <taxon>Eukaryota</taxon>
        <taxon>Metazoa</taxon>
        <taxon>Chordata</taxon>
        <taxon>Craniata</taxon>
        <taxon>Vertebrata</taxon>
        <taxon>Euteleostomi</taxon>
        <taxon>Mammalia</taxon>
        <taxon>Eutheria</taxon>
        <taxon>Euarchontoglires</taxon>
        <taxon>Glires</taxon>
        <taxon>Rodentia</taxon>
        <taxon>Sciuromorpha</taxon>
        <taxon>Sciuridae</taxon>
        <taxon>Xerinae</taxon>
        <taxon>Marmotini</taxon>
        <taxon>Spermophilus</taxon>
    </lineage>
</organism>
<dbReference type="Ensembl" id="ENSSDAT00000011075.1">
    <property type="protein sequence ID" value="ENSSDAP00000009754.1"/>
    <property type="gene ID" value="ENSSDAG00000008870.1"/>
</dbReference>
<accession>A0A8C9PMD5</accession>
<keyword evidence="1 2" id="KW-0175">Coiled coil</keyword>
<keyword evidence="4" id="KW-1133">Transmembrane helix</keyword>
<proteinExistence type="predicted"/>
<evidence type="ECO:0000256" key="3">
    <source>
        <dbReference type="SAM" id="MobiDB-lite"/>
    </source>
</evidence>
<dbReference type="InterPro" id="IPR051500">
    <property type="entry name" value="cTAGE_MIA/OTOR"/>
</dbReference>
<feature type="region of interest" description="Disordered" evidence="3">
    <location>
        <begin position="552"/>
        <end position="576"/>
    </location>
</feature>
<feature type="compositionally biased region" description="Basic and acidic residues" evidence="3">
    <location>
        <begin position="450"/>
        <end position="459"/>
    </location>
</feature>
<evidence type="ECO:0000256" key="2">
    <source>
        <dbReference type="SAM" id="Coils"/>
    </source>
</evidence>
<evidence type="ECO:0000313" key="6">
    <source>
        <dbReference type="Proteomes" id="UP000694422"/>
    </source>
</evidence>
<reference evidence="5" key="1">
    <citation type="submission" date="2025-08" db="UniProtKB">
        <authorList>
            <consortium name="Ensembl"/>
        </authorList>
    </citation>
    <scope>IDENTIFICATION</scope>
</reference>
<dbReference type="GO" id="GO:0009306">
    <property type="term" value="P:protein secretion"/>
    <property type="evidence" value="ECO:0007669"/>
    <property type="project" value="TreeGrafter"/>
</dbReference>
<dbReference type="Proteomes" id="UP000694422">
    <property type="component" value="Unplaced"/>
</dbReference>
<feature type="compositionally biased region" description="Low complexity" evidence="3">
    <location>
        <begin position="434"/>
        <end position="446"/>
    </location>
</feature>
<protein>
    <submittedName>
        <fullName evidence="5">Uncharacterized protein</fullName>
    </submittedName>
</protein>
<dbReference type="PANTHER" id="PTHR23158">
    <property type="entry name" value="MELANOMA INHIBITORY ACTIVITY-RELATED"/>
    <property type="match status" value="1"/>
</dbReference>
<keyword evidence="4" id="KW-0472">Membrane</keyword>
<keyword evidence="4" id="KW-0812">Transmembrane</keyword>
<keyword evidence="6" id="KW-1185">Reference proteome</keyword>
<evidence type="ECO:0000313" key="5">
    <source>
        <dbReference type="Ensembl" id="ENSSDAP00000009754.1"/>
    </source>
</evidence>
<name>A0A8C9PMD5_SPEDA</name>
<dbReference type="GO" id="GO:0006888">
    <property type="term" value="P:endoplasmic reticulum to Golgi vesicle-mediated transport"/>
    <property type="evidence" value="ECO:0007669"/>
    <property type="project" value="TreeGrafter"/>
</dbReference>